<accession>D9WQR6</accession>
<organism evidence="1 2">
    <name type="scientific">Streptomyces himastatinicus ATCC 53653</name>
    <dbReference type="NCBI Taxonomy" id="457427"/>
    <lineage>
        <taxon>Bacteria</taxon>
        <taxon>Bacillati</taxon>
        <taxon>Actinomycetota</taxon>
        <taxon>Actinomycetes</taxon>
        <taxon>Kitasatosporales</taxon>
        <taxon>Streptomycetaceae</taxon>
        <taxon>Streptomyces</taxon>
        <taxon>Streptomyces violaceusniger group</taxon>
    </lineage>
</organism>
<keyword evidence="2" id="KW-1185">Reference proteome</keyword>
<protein>
    <recommendedName>
        <fullName evidence="3">DUF3817 domain-containing protein</fullName>
    </recommendedName>
</protein>
<sequence length="120" mass="12796">MGHGHHPDDHPPRLHHGSMTVHLRPLRIAAHAELISLVIMLANLATAHLKPISSLMGPTHGCAYLFVIGATWRLRQATNATKATAVIPGIGGLLALRRLGRAGTRSDRAQDVGSGRVRSS</sequence>
<dbReference type="Proteomes" id="UP000003963">
    <property type="component" value="Unassembled WGS sequence"/>
</dbReference>
<dbReference type="AlphaFoldDB" id="D9WQR6"/>
<proteinExistence type="predicted"/>
<dbReference type="STRING" id="457427.SSOG_07913"/>
<dbReference type="HOGENOM" id="CLU_169726_0_0_11"/>
<name>D9WQR6_9ACTN</name>
<evidence type="ECO:0000313" key="1">
    <source>
        <dbReference type="EMBL" id="EFL28199.1"/>
    </source>
</evidence>
<evidence type="ECO:0008006" key="3">
    <source>
        <dbReference type="Google" id="ProtNLM"/>
    </source>
</evidence>
<dbReference type="EMBL" id="GG657754">
    <property type="protein sequence ID" value="EFL28199.1"/>
    <property type="molecule type" value="Genomic_DNA"/>
</dbReference>
<evidence type="ECO:0000313" key="2">
    <source>
        <dbReference type="Proteomes" id="UP000003963"/>
    </source>
</evidence>
<gene>
    <name evidence="1" type="ORF">SSOG_07913</name>
</gene>
<reference evidence="1 2" key="1">
    <citation type="submission" date="2009-02" db="EMBL/GenBank/DDBJ databases">
        <title>Annotation of Streptomyces hygroscopicus strain ATCC 53653.</title>
        <authorList>
            <consortium name="The Broad Institute Genome Sequencing Platform"/>
            <consortium name="Broad Institute Microbial Sequencing Center"/>
            <person name="Fischbach M."/>
            <person name="Godfrey P."/>
            <person name="Ward D."/>
            <person name="Young S."/>
            <person name="Zeng Q."/>
            <person name="Koehrsen M."/>
            <person name="Alvarado L."/>
            <person name="Berlin A.M."/>
            <person name="Bochicchio J."/>
            <person name="Borenstein D."/>
            <person name="Chapman S.B."/>
            <person name="Chen Z."/>
            <person name="Engels R."/>
            <person name="Freedman E."/>
            <person name="Gellesch M."/>
            <person name="Goldberg J."/>
            <person name="Griggs A."/>
            <person name="Gujja S."/>
            <person name="Heilman E.R."/>
            <person name="Heiman D.I."/>
            <person name="Hepburn T.A."/>
            <person name="Howarth C."/>
            <person name="Jen D."/>
            <person name="Larson L."/>
            <person name="Lewis B."/>
            <person name="Mehta T."/>
            <person name="Park D."/>
            <person name="Pearson M."/>
            <person name="Richards J."/>
            <person name="Roberts A."/>
            <person name="Saif S."/>
            <person name="Shea T.D."/>
            <person name="Shenoy N."/>
            <person name="Sisk P."/>
            <person name="Stolte C."/>
            <person name="Sykes S.N."/>
            <person name="Thomson T."/>
            <person name="Walk T."/>
            <person name="White J."/>
            <person name="Yandava C."/>
            <person name="Straight P."/>
            <person name="Clardy J."/>
            <person name="Hung D."/>
            <person name="Kolter R."/>
            <person name="Mekalanos J."/>
            <person name="Walker S."/>
            <person name="Walsh C.T."/>
            <person name="Wieland-Brown L.C."/>
            <person name="Haas B."/>
            <person name="Nusbaum C."/>
            <person name="Birren B."/>
        </authorList>
    </citation>
    <scope>NUCLEOTIDE SEQUENCE [LARGE SCALE GENOMIC DNA]</scope>
    <source>
        <strain evidence="1 2">ATCC 53653</strain>
    </source>
</reference>